<organism evidence="1 2">
    <name type="scientific">Rangifer tarandus platyrhynchus</name>
    <name type="common">Svalbard reindeer</name>
    <dbReference type="NCBI Taxonomy" id="3082113"/>
    <lineage>
        <taxon>Eukaryota</taxon>
        <taxon>Metazoa</taxon>
        <taxon>Chordata</taxon>
        <taxon>Craniata</taxon>
        <taxon>Vertebrata</taxon>
        <taxon>Euteleostomi</taxon>
        <taxon>Mammalia</taxon>
        <taxon>Eutheria</taxon>
        <taxon>Laurasiatheria</taxon>
        <taxon>Artiodactyla</taxon>
        <taxon>Ruminantia</taxon>
        <taxon>Pecora</taxon>
        <taxon>Cervidae</taxon>
        <taxon>Odocoileinae</taxon>
        <taxon>Rangifer</taxon>
    </lineage>
</organism>
<evidence type="ECO:0000313" key="1">
    <source>
        <dbReference type="EMBL" id="CAN0416805.1"/>
    </source>
</evidence>
<name>A0AC59ZIA1_RANTA</name>
<dbReference type="Proteomes" id="UP001162501">
    <property type="component" value="Chromosome 29"/>
</dbReference>
<reference evidence="1" key="1">
    <citation type="submission" date="2023-05" db="EMBL/GenBank/DDBJ databases">
        <authorList>
            <consortium name="ELIXIR-Norway"/>
        </authorList>
    </citation>
    <scope>NUCLEOTIDE SEQUENCE</scope>
</reference>
<sequence>MFPTFKTPTPLHFFGPFLKPKGATLVQLLNLRPNKRQTRMSVHATSLRSNSVGLPEMAAGQVLASCWQSPLWSGTFQPGFGIAFHCCLSRTRVCSVGLNTDGRQLVHDTMEADTGCAGKCNGFKEAPSGCGATL</sequence>
<accession>A0AC59ZIA1</accession>
<dbReference type="EMBL" id="OX596113">
    <property type="protein sequence ID" value="CAN0416805.1"/>
    <property type="molecule type" value="Genomic_DNA"/>
</dbReference>
<reference evidence="1" key="2">
    <citation type="submission" date="2025-03" db="EMBL/GenBank/DDBJ databases">
        <authorList>
            <consortium name="ELIXIR-Norway"/>
            <consortium name="Elixir Norway"/>
        </authorList>
    </citation>
    <scope>NUCLEOTIDE SEQUENCE</scope>
</reference>
<protein>
    <submittedName>
        <fullName evidence="1">Uncharacterized protein</fullName>
    </submittedName>
</protein>
<proteinExistence type="predicted"/>
<gene>
    <name evidence="1" type="ORF">MRATA1EN22A_LOCUS18191</name>
</gene>
<evidence type="ECO:0000313" key="2">
    <source>
        <dbReference type="Proteomes" id="UP001162501"/>
    </source>
</evidence>